<evidence type="ECO:0008006" key="3">
    <source>
        <dbReference type="Google" id="ProtNLM"/>
    </source>
</evidence>
<dbReference type="EMBL" id="OZ034820">
    <property type="protein sequence ID" value="CAL1402901.1"/>
    <property type="molecule type" value="Genomic_DNA"/>
</dbReference>
<accession>A0AAV2FX46</accession>
<sequence length="107" mass="11750">MSGETVINLDEANTIITLNSASQLPTKLTGDNFPTWRAQLLPLLHGLDLLKFLDGTHPAPAADALLLTVIAGTDKISYSFTPFLHRCLPTLHPMFLQPPILVERGQY</sequence>
<reference evidence="1 2" key="1">
    <citation type="submission" date="2024-04" db="EMBL/GenBank/DDBJ databases">
        <authorList>
            <person name="Fracassetti M."/>
        </authorList>
    </citation>
    <scope>NUCLEOTIDE SEQUENCE [LARGE SCALE GENOMIC DNA]</scope>
</reference>
<gene>
    <name evidence="1" type="ORF">LTRI10_LOCUS42867</name>
</gene>
<dbReference type="Proteomes" id="UP001497516">
    <property type="component" value="Chromosome 7"/>
</dbReference>
<evidence type="ECO:0000313" key="2">
    <source>
        <dbReference type="Proteomes" id="UP001497516"/>
    </source>
</evidence>
<protein>
    <recommendedName>
        <fullName evidence="3">Retrotransposon Copia-like N-terminal domain-containing protein</fullName>
    </recommendedName>
</protein>
<name>A0AAV2FX46_9ROSI</name>
<dbReference type="AlphaFoldDB" id="A0AAV2FX46"/>
<evidence type="ECO:0000313" key="1">
    <source>
        <dbReference type="EMBL" id="CAL1402901.1"/>
    </source>
</evidence>
<proteinExistence type="predicted"/>
<organism evidence="1 2">
    <name type="scientific">Linum trigynum</name>
    <dbReference type="NCBI Taxonomy" id="586398"/>
    <lineage>
        <taxon>Eukaryota</taxon>
        <taxon>Viridiplantae</taxon>
        <taxon>Streptophyta</taxon>
        <taxon>Embryophyta</taxon>
        <taxon>Tracheophyta</taxon>
        <taxon>Spermatophyta</taxon>
        <taxon>Magnoliopsida</taxon>
        <taxon>eudicotyledons</taxon>
        <taxon>Gunneridae</taxon>
        <taxon>Pentapetalae</taxon>
        <taxon>rosids</taxon>
        <taxon>fabids</taxon>
        <taxon>Malpighiales</taxon>
        <taxon>Linaceae</taxon>
        <taxon>Linum</taxon>
    </lineage>
</organism>
<keyword evidence="2" id="KW-1185">Reference proteome</keyword>